<feature type="region of interest" description="Disordered" evidence="1">
    <location>
        <begin position="1"/>
        <end position="67"/>
    </location>
</feature>
<sequence length="250" mass="26120">ERRAGIGAGWRMSSSRIDEDSASTSAPTALSENCSGLTTSYSTRRENTCAPPRSRADLGTPSRPPQAAQGVIPAGDGFAAWSNAVAAVLARHAATHDVGGAWALRAARAAPAAWHPGPSARAVWALASRLRWATPGTPPRAAPRGGTGPGGCSREGLRGPDAEIGVAAKRHRRGPPLLREAASQVALLPAPHGQGASAARLEAVQLRRGLLTGRGPRRCPPRRFPRESRSARPRFAARRPILSSSRCFGP</sequence>
<name>A0ABN9V870_9DINO</name>
<dbReference type="Proteomes" id="UP001189429">
    <property type="component" value="Unassembled WGS sequence"/>
</dbReference>
<evidence type="ECO:0000313" key="3">
    <source>
        <dbReference type="Proteomes" id="UP001189429"/>
    </source>
</evidence>
<accession>A0ABN9V870</accession>
<feature type="compositionally biased region" description="Polar residues" evidence="1">
    <location>
        <begin position="22"/>
        <end position="42"/>
    </location>
</feature>
<organism evidence="2 3">
    <name type="scientific">Prorocentrum cordatum</name>
    <dbReference type="NCBI Taxonomy" id="2364126"/>
    <lineage>
        <taxon>Eukaryota</taxon>
        <taxon>Sar</taxon>
        <taxon>Alveolata</taxon>
        <taxon>Dinophyceae</taxon>
        <taxon>Prorocentrales</taxon>
        <taxon>Prorocentraceae</taxon>
        <taxon>Prorocentrum</taxon>
    </lineage>
</organism>
<keyword evidence="3" id="KW-1185">Reference proteome</keyword>
<proteinExistence type="predicted"/>
<evidence type="ECO:0000256" key="1">
    <source>
        <dbReference type="SAM" id="MobiDB-lite"/>
    </source>
</evidence>
<gene>
    <name evidence="2" type="ORF">PCOR1329_LOCUS55419</name>
</gene>
<reference evidence="2" key="1">
    <citation type="submission" date="2023-10" db="EMBL/GenBank/DDBJ databases">
        <authorList>
            <person name="Chen Y."/>
            <person name="Shah S."/>
            <person name="Dougan E. K."/>
            <person name="Thang M."/>
            <person name="Chan C."/>
        </authorList>
    </citation>
    <scope>NUCLEOTIDE SEQUENCE [LARGE SCALE GENOMIC DNA]</scope>
</reference>
<feature type="region of interest" description="Disordered" evidence="1">
    <location>
        <begin position="209"/>
        <end position="250"/>
    </location>
</feature>
<comment type="caution">
    <text evidence="2">The sequence shown here is derived from an EMBL/GenBank/DDBJ whole genome shotgun (WGS) entry which is preliminary data.</text>
</comment>
<dbReference type="EMBL" id="CAUYUJ010016795">
    <property type="protein sequence ID" value="CAK0868898.1"/>
    <property type="molecule type" value="Genomic_DNA"/>
</dbReference>
<feature type="non-terminal residue" evidence="2">
    <location>
        <position position="1"/>
    </location>
</feature>
<protein>
    <submittedName>
        <fullName evidence="2">Uncharacterized protein</fullName>
    </submittedName>
</protein>
<feature type="region of interest" description="Disordered" evidence="1">
    <location>
        <begin position="134"/>
        <end position="158"/>
    </location>
</feature>
<evidence type="ECO:0000313" key="2">
    <source>
        <dbReference type="EMBL" id="CAK0868898.1"/>
    </source>
</evidence>